<name>A0AAD9LFE5_BABDI</name>
<sequence length="332" mass="37519">MEEKLVAPYFISQNMVMPMQMKGEPLRYSTCHTELHQKAIRDACKSIKKLQGMSLDFASAIRGTHQSFIQALSLMTGEDHEPKTYTEQTSNTAVEQQNVQWFKTIAERWLLIGDAVETFAKETAVTALDKAKVCAVPGTITRDPIHIRHGSRKLSPDNLIQLLGEVTTKGSPMSDQEDLLRRNIVQTHYELANAVKFYRELKECDMGDQSPSLVSMAHNRIKRIKRILSMSICEIISVDTIYEDFFLEYLLAMKSSDMDESIHGDVRTDEKADTIQNATPRKVTHNDIGAYKTPQERLERCVMVMGSLFEEFIAVVAIGAPPKEVTKRMASS</sequence>
<gene>
    <name evidence="1" type="ORF">X943_001591</name>
</gene>
<proteinExistence type="predicted"/>
<accession>A0AAD9LFE5</accession>
<keyword evidence="2" id="KW-1185">Reference proteome</keyword>
<reference evidence="1" key="2">
    <citation type="submission" date="2021-05" db="EMBL/GenBank/DDBJ databases">
        <authorList>
            <person name="Pain A."/>
        </authorList>
    </citation>
    <scope>NUCLEOTIDE SEQUENCE</scope>
    <source>
        <strain evidence="1">1802A</strain>
    </source>
</reference>
<comment type="caution">
    <text evidence="1">The sequence shown here is derived from an EMBL/GenBank/DDBJ whole genome shotgun (WGS) entry which is preliminary data.</text>
</comment>
<evidence type="ECO:0000313" key="1">
    <source>
        <dbReference type="EMBL" id="KAK1934356.1"/>
    </source>
</evidence>
<dbReference type="AlphaFoldDB" id="A0AAD9LFE5"/>
<reference evidence="1" key="1">
    <citation type="journal article" date="2014" name="Nucleic Acids Res.">
        <title>The evolutionary dynamics of variant antigen genes in Babesia reveal a history of genomic innovation underlying host-parasite interaction.</title>
        <authorList>
            <person name="Jackson A.P."/>
            <person name="Otto T.D."/>
            <person name="Darby A."/>
            <person name="Ramaprasad A."/>
            <person name="Xia D."/>
            <person name="Echaide I.E."/>
            <person name="Farber M."/>
            <person name="Gahlot S."/>
            <person name="Gamble J."/>
            <person name="Gupta D."/>
            <person name="Gupta Y."/>
            <person name="Jackson L."/>
            <person name="Malandrin L."/>
            <person name="Malas T.B."/>
            <person name="Moussa E."/>
            <person name="Nair M."/>
            <person name="Reid A.J."/>
            <person name="Sanders M."/>
            <person name="Sharma J."/>
            <person name="Tracey A."/>
            <person name="Quail M.A."/>
            <person name="Weir W."/>
            <person name="Wastling J.M."/>
            <person name="Hall N."/>
            <person name="Willadsen P."/>
            <person name="Lingelbach K."/>
            <person name="Shiels B."/>
            <person name="Tait A."/>
            <person name="Berriman M."/>
            <person name="Allred D.R."/>
            <person name="Pain A."/>
        </authorList>
    </citation>
    <scope>NUCLEOTIDE SEQUENCE</scope>
    <source>
        <strain evidence="1">1802A</strain>
    </source>
</reference>
<dbReference type="Proteomes" id="UP001195914">
    <property type="component" value="Unassembled WGS sequence"/>
</dbReference>
<protein>
    <submittedName>
        <fullName evidence="1">Uncharacterized protein</fullName>
    </submittedName>
</protein>
<organism evidence="1 2">
    <name type="scientific">Babesia divergens</name>
    <dbReference type="NCBI Taxonomy" id="32595"/>
    <lineage>
        <taxon>Eukaryota</taxon>
        <taxon>Sar</taxon>
        <taxon>Alveolata</taxon>
        <taxon>Apicomplexa</taxon>
        <taxon>Aconoidasida</taxon>
        <taxon>Piroplasmida</taxon>
        <taxon>Babesiidae</taxon>
        <taxon>Babesia</taxon>
    </lineage>
</organism>
<evidence type="ECO:0000313" key="2">
    <source>
        <dbReference type="Proteomes" id="UP001195914"/>
    </source>
</evidence>
<dbReference type="EMBL" id="JAHBMH010000063">
    <property type="protein sequence ID" value="KAK1934356.1"/>
    <property type="molecule type" value="Genomic_DNA"/>
</dbReference>